<feature type="coiled-coil region" evidence="1">
    <location>
        <begin position="281"/>
        <end position="364"/>
    </location>
</feature>
<name>A0A370GTA6_9COXI</name>
<proteinExistence type="predicted"/>
<evidence type="ECO:0000313" key="3">
    <source>
        <dbReference type="EMBL" id="RDI46932.1"/>
    </source>
</evidence>
<sequence length="437" mass="50312">MAFTGPTEEEKRLQKEKRDQERAWWEKVNSVATMKWAEHTGGLGYYRSDKPPEDIDLNERPRIVAESIGRKRLENGYYNNGQKDYYKEVIVKVEDDGKTIIPIRPPHERKRGMFGEDHRAPVMDFYKSSKMAAQMLEDQGSDYISLKYKNPINPKDHPHIIGNIEQMLKAAKEHKLAMDIDDPQLKEYLALSGGRTKNPAKSIYEKIDKHNAEMAVLRQERRMNNSGEFLGYRNALDAQDRPCQDPNNVDTNLGSLKQALYKNDDATPFANANNADVGKKLKVIEKDLSSIEDRISHLQEAKDKLDFHLKECEELLTNPNLEPDRLRDLVQIRDNFERNRSSLIAKIEQEQTELSRRTAAWEKELSTNLDTTADPQLQAKKTQLLSKVQEQKPKISSFTDPASPNNIDKTRQNDLGMNTKINNAADVRDRLKTQRNP</sequence>
<evidence type="ECO:0000313" key="4">
    <source>
        <dbReference type="Proteomes" id="UP000254720"/>
    </source>
</evidence>
<dbReference type="RefSeq" id="WP_114833700.1">
    <property type="nucleotide sequence ID" value="NZ_LR699114.1"/>
</dbReference>
<comment type="caution">
    <text evidence="3">The sequence shown here is derived from an EMBL/GenBank/DDBJ whole genome shotgun (WGS) entry which is preliminary data.</text>
</comment>
<feature type="compositionally biased region" description="Basic and acidic residues" evidence="2">
    <location>
        <begin position="8"/>
        <end position="20"/>
    </location>
</feature>
<organism evidence="3 4">
    <name type="scientific">Aquicella lusitana</name>
    <dbReference type="NCBI Taxonomy" id="254246"/>
    <lineage>
        <taxon>Bacteria</taxon>
        <taxon>Pseudomonadati</taxon>
        <taxon>Pseudomonadota</taxon>
        <taxon>Gammaproteobacteria</taxon>
        <taxon>Legionellales</taxon>
        <taxon>Coxiellaceae</taxon>
        <taxon>Aquicella</taxon>
    </lineage>
</organism>
<feature type="compositionally biased region" description="Basic and acidic residues" evidence="2">
    <location>
        <begin position="426"/>
        <end position="437"/>
    </location>
</feature>
<keyword evidence="4" id="KW-1185">Reference proteome</keyword>
<feature type="compositionally biased region" description="Polar residues" evidence="2">
    <location>
        <begin position="388"/>
        <end position="422"/>
    </location>
</feature>
<keyword evidence="1" id="KW-0175">Coiled coil</keyword>
<dbReference type="Proteomes" id="UP000254720">
    <property type="component" value="Unassembled WGS sequence"/>
</dbReference>
<dbReference type="EMBL" id="QQAX01000004">
    <property type="protein sequence ID" value="RDI46932.1"/>
    <property type="molecule type" value="Genomic_DNA"/>
</dbReference>
<dbReference type="AlphaFoldDB" id="A0A370GTA6"/>
<evidence type="ECO:0000256" key="1">
    <source>
        <dbReference type="SAM" id="Coils"/>
    </source>
</evidence>
<accession>A0A370GTA6</accession>
<evidence type="ECO:0000256" key="2">
    <source>
        <dbReference type="SAM" id="MobiDB-lite"/>
    </source>
</evidence>
<reference evidence="3 4" key="1">
    <citation type="submission" date="2018-07" db="EMBL/GenBank/DDBJ databases">
        <title>Genomic Encyclopedia of Type Strains, Phase IV (KMG-IV): sequencing the most valuable type-strain genomes for metagenomic binning, comparative biology and taxonomic classification.</title>
        <authorList>
            <person name="Goeker M."/>
        </authorList>
    </citation>
    <scope>NUCLEOTIDE SEQUENCE [LARGE SCALE GENOMIC DNA]</scope>
    <source>
        <strain evidence="3 4">DSM 16500</strain>
    </source>
</reference>
<feature type="region of interest" description="Disordered" evidence="2">
    <location>
        <begin position="388"/>
        <end position="437"/>
    </location>
</feature>
<feature type="region of interest" description="Disordered" evidence="2">
    <location>
        <begin position="1"/>
        <end position="20"/>
    </location>
</feature>
<protein>
    <submittedName>
        <fullName evidence="3">Uncharacterized protein</fullName>
    </submittedName>
</protein>
<gene>
    <name evidence="3" type="ORF">C8D86_10455</name>
</gene>